<sequence>MVEQERTAKPAIGLNALSIYILYRIYLDYVNDQEDQITLDYICRSYFANPSRNLTRTALERFRGNGFSSPKYIQRSGNRTEGYTYAISPEGIEAVEDALGTENSLMRHIAREGEAALLANYSVDTTGDDEILAVGESASEPDDWAEVVFDENSAEYKEAIDAVEKLVVEIRISNIFSDQFPGQSGAVVDTLQGGVGHLKEGKASRMQVFLLLQKPIIWLAEKFVGTALGEVAKKAGAALAKLLGF</sequence>
<dbReference type="EMBL" id="CP080590">
    <property type="protein sequence ID" value="QYO78621.1"/>
    <property type="molecule type" value="Genomic_DNA"/>
</dbReference>
<accession>A0ABX8WNJ3</accession>
<gene>
    <name evidence="1" type="ORF">K1X15_08825</name>
</gene>
<reference evidence="1 2" key="1">
    <citation type="submission" date="2021-08" db="EMBL/GenBank/DDBJ databases">
        <title>Devosia salina sp. nov., isolated from the South China Sea sediment.</title>
        <authorList>
            <person name="Zhou Z."/>
        </authorList>
    </citation>
    <scope>NUCLEOTIDE SEQUENCE [LARGE SCALE GENOMIC DNA]</scope>
    <source>
        <strain evidence="1 2">SCS-3</strain>
    </source>
</reference>
<dbReference type="RefSeq" id="WP_220307085.1">
    <property type="nucleotide sequence ID" value="NZ_CP080590.1"/>
</dbReference>
<dbReference type="Proteomes" id="UP000825799">
    <property type="component" value="Chromosome"/>
</dbReference>
<proteinExistence type="predicted"/>
<organism evidence="1 2">
    <name type="scientific">Devosia salina</name>
    <dbReference type="NCBI Taxonomy" id="2860336"/>
    <lineage>
        <taxon>Bacteria</taxon>
        <taxon>Pseudomonadati</taxon>
        <taxon>Pseudomonadota</taxon>
        <taxon>Alphaproteobacteria</taxon>
        <taxon>Hyphomicrobiales</taxon>
        <taxon>Devosiaceae</taxon>
        <taxon>Devosia</taxon>
    </lineage>
</organism>
<name>A0ABX8WNJ3_9HYPH</name>
<keyword evidence="2" id="KW-1185">Reference proteome</keyword>
<protein>
    <submittedName>
        <fullName evidence="1">Uncharacterized protein</fullName>
    </submittedName>
</protein>
<evidence type="ECO:0000313" key="2">
    <source>
        <dbReference type="Proteomes" id="UP000825799"/>
    </source>
</evidence>
<evidence type="ECO:0000313" key="1">
    <source>
        <dbReference type="EMBL" id="QYO78621.1"/>
    </source>
</evidence>